<dbReference type="AlphaFoldDB" id="A0A1J9S1V1"/>
<keyword evidence="2" id="KW-0472">Membrane</keyword>
<evidence type="ECO:0000256" key="1">
    <source>
        <dbReference type="PIRSR" id="PIRSR602401-1"/>
    </source>
</evidence>
<dbReference type="EMBL" id="MNUE01000026">
    <property type="protein sequence ID" value="OJD33996.1"/>
    <property type="molecule type" value="Genomic_DNA"/>
</dbReference>
<protein>
    <submittedName>
        <fullName evidence="3">Cytochrome p450</fullName>
    </submittedName>
</protein>
<dbReference type="STRING" id="236234.A0A1J9S1V1"/>
<dbReference type="InterPro" id="IPR050121">
    <property type="entry name" value="Cytochrome_P450_monoxygenase"/>
</dbReference>
<feature type="transmembrane region" description="Helical" evidence="2">
    <location>
        <begin position="18"/>
        <end position="36"/>
    </location>
</feature>
<evidence type="ECO:0000256" key="2">
    <source>
        <dbReference type="SAM" id="Phobius"/>
    </source>
</evidence>
<evidence type="ECO:0000313" key="3">
    <source>
        <dbReference type="EMBL" id="OJD33996.1"/>
    </source>
</evidence>
<keyword evidence="4" id="KW-1185">Reference proteome</keyword>
<name>A0A1J9S1V1_9PEZI</name>
<proteinExistence type="predicted"/>
<evidence type="ECO:0000313" key="4">
    <source>
        <dbReference type="Proteomes" id="UP000183809"/>
    </source>
</evidence>
<dbReference type="InterPro" id="IPR036396">
    <property type="entry name" value="Cyt_P450_sf"/>
</dbReference>
<feature type="transmembrane region" description="Helical" evidence="2">
    <location>
        <begin position="71"/>
        <end position="95"/>
    </location>
</feature>
<dbReference type="GO" id="GO:0020037">
    <property type="term" value="F:heme binding"/>
    <property type="evidence" value="ECO:0007669"/>
    <property type="project" value="InterPro"/>
</dbReference>
<dbReference type="GO" id="GO:0016705">
    <property type="term" value="F:oxidoreductase activity, acting on paired donors, with incorporation or reduction of molecular oxygen"/>
    <property type="evidence" value="ECO:0007669"/>
    <property type="project" value="InterPro"/>
</dbReference>
<dbReference type="GO" id="GO:0004497">
    <property type="term" value="F:monooxygenase activity"/>
    <property type="evidence" value="ECO:0007669"/>
    <property type="project" value="InterPro"/>
</dbReference>
<dbReference type="PANTHER" id="PTHR24305">
    <property type="entry name" value="CYTOCHROME P450"/>
    <property type="match status" value="1"/>
</dbReference>
<dbReference type="PRINTS" id="PR00463">
    <property type="entry name" value="EP450I"/>
</dbReference>
<dbReference type="InterPro" id="IPR002401">
    <property type="entry name" value="Cyt_P450_E_grp-I"/>
</dbReference>
<dbReference type="Gene3D" id="1.10.630.10">
    <property type="entry name" value="Cytochrome P450"/>
    <property type="match status" value="1"/>
</dbReference>
<dbReference type="GO" id="GO:0005506">
    <property type="term" value="F:iron ion binding"/>
    <property type="evidence" value="ECO:0007669"/>
    <property type="project" value="InterPro"/>
</dbReference>
<dbReference type="PANTHER" id="PTHR24305:SF78">
    <property type="entry name" value="P450, PUTATIVE (EUROFUNG)-RELATED"/>
    <property type="match status" value="1"/>
</dbReference>
<accession>A0A1J9S1V1</accession>
<comment type="cofactor">
    <cofactor evidence="1">
        <name>heme</name>
        <dbReference type="ChEBI" id="CHEBI:30413"/>
    </cofactor>
</comment>
<reference evidence="3 4" key="1">
    <citation type="submission" date="2016-10" db="EMBL/GenBank/DDBJ databases">
        <title>Proteomics and genomics reveal pathogen-plant mechanisms compatible with a hemibiotrophic lifestyle of Diplodia corticola.</title>
        <authorList>
            <person name="Fernandes I."/>
            <person name="De Jonge R."/>
            <person name="Van De Peer Y."/>
            <person name="Devreese B."/>
            <person name="Alves A."/>
            <person name="Esteves A.C."/>
        </authorList>
    </citation>
    <scope>NUCLEOTIDE SEQUENCE [LARGE SCALE GENOMIC DNA]</scope>
    <source>
        <strain evidence="3 4">CBS 112549</strain>
    </source>
</reference>
<feature type="binding site" description="axial binding residue" evidence="1">
    <location>
        <position position="511"/>
    </location>
    <ligand>
        <name>heme</name>
        <dbReference type="ChEBI" id="CHEBI:30413"/>
    </ligand>
    <ligandPart>
        <name>Fe</name>
        <dbReference type="ChEBI" id="CHEBI:18248"/>
    </ligandPart>
</feature>
<keyword evidence="2" id="KW-1133">Transmembrane helix</keyword>
<keyword evidence="1" id="KW-0479">Metal-binding</keyword>
<keyword evidence="1" id="KW-0349">Heme</keyword>
<keyword evidence="2" id="KW-0812">Transmembrane</keyword>
<dbReference type="CDD" id="cd11061">
    <property type="entry name" value="CYP67-like"/>
    <property type="match status" value="1"/>
</dbReference>
<dbReference type="Pfam" id="PF00067">
    <property type="entry name" value="p450"/>
    <property type="match status" value="1"/>
</dbReference>
<feature type="transmembrane region" description="Helical" evidence="2">
    <location>
        <begin position="48"/>
        <end position="65"/>
    </location>
</feature>
<dbReference type="InterPro" id="IPR001128">
    <property type="entry name" value="Cyt_P450"/>
</dbReference>
<dbReference type="RefSeq" id="XP_020130256.1">
    <property type="nucleotide sequence ID" value="XM_020273415.1"/>
</dbReference>
<sequence>MNTTAGGSGPQTAASPPFPISAFAAAGLGAAFHVASQSFELDKYGWRLVGGFYLSFSLAIVAAAYHLDNGFLSALIHVTPLAAAAVTGLFTSIAIRRLFLSPIRNFPGPWQARLTKFYHWYLESKNMQLFVEIQKLHEKYGDFVRTGPREISILRPSAIPLIYGGKSPCKKASWYRQSRYEDDTDNLLAIIDIKKHNQRRRIFDRGFSTKALASYEPRVQSKVSTLLERLSGFDGKPVNVTEWISYFSFDIMGDVIYSKEYNMLRAGDGKIVAGGMETTLAKLHEGMKMLGLVGTTPWMLCMLDQAGLAGDFGVMQEWCRAAMRDKQAAWQPGTEPTDTSSYLLKDFLDDRATTHQTQLSILQDSILLIIAGSDTATSAATNALYYLTAHPSVYARLQSALDAAFPGGPASVAHDKVFREIPLLDHVVNETMRLKPPACEGLVRETPPQGLTVDGVFIPGGTIVSVPTWAVQRDARWWEEPAEWRPERWEGVNPNEEGLAFLPFSKGIFSCPGKTLAYMELRLLLSRIALTFDIEFAPGEDGVKFDTHPMDTFTLLNQPLQLVFKERKARA</sequence>
<dbReference type="PRINTS" id="PR00385">
    <property type="entry name" value="P450"/>
</dbReference>
<gene>
    <name evidence="3" type="ORF">BKCO1_2600019</name>
</gene>
<dbReference type="GeneID" id="31013676"/>
<keyword evidence="1" id="KW-0408">Iron</keyword>
<dbReference type="Proteomes" id="UP000183809">
    <property type="component" value="Unassembled WGS sequence"/>
</dbReference>
<organism evidence="3 4">
    <name type="scientific">Diplodia corticola</name>
    <dbReference type="NCBI Taxonomy" id="236234"/>
    <lineage>
        <taxon>Eukaryota</taxon>
        <taxon>Fungi</taxon>
        <taxon>Dikarya</taxon>
        <taxon>Ascomycota</taxon>
        <taxon>Pezizomycotina</taxon>
        <taxon>Dothideomycetes</taxon>
        <taxon>Dothideomycetes incertae sedis</taxon>
        <taxon>Botryosphaeriales</taxon>
        <taxon>Botryosphaeriaceae</taxon>
        <taxon>Diplodia</taxon>
    </lineage>
</organism>
<comment type="caution">
    <text evidence="3">The sequence shown here is derived from an EMBL/GenBank/DDBJ whole genome shotgun (WGS) entry which is preliminary data.</text>
</comment>
<dbReference type="SUPFAM" id="SSF48264">
    <property type="entry name" value="Cytochrome P450"/>
    <property type="match status" value="1"/>
</dbReference>
<dbReference type="OrthoDB" id="6692864at2759"/>